<organism evidence="1">
    <name type="scientific">uncultured Caudovirales phage</name>
    <dbReference type="NCBI Taxonomy" id="2100421"/>
    <lineage>
        <taxon>Viruses</taxon>
        <taxon>Duplodnaviria</taxon>
        <taxon>Heunggongvirae</taxon>
        <taxon>Uroviricota</taxon>
        <taxon>Caudoviricetes</taxon>
        <taxon>Peduoviridae</taxon>
        <taxon>Maltschvirus</taxon>
        <taxon>Maltschvirus maltsch</taxon>
    </lineage>
</organism>
<evidence type="ECO:0000313" key="1">
    <source>
        <dbReference type="EMBL" id="CAB4137946.1"/>
    </source>
</evidence>
<protein>
    <submittedName>
        <fullName evidence="1">Uncharacterized protein</fullName>
    </submittedName>
</protein>
<dbReference type="Gene3D" id="2.60.120.620">
    <property type="entry name" value="q2cbj1_9rhob like domain"/>
    <property type="match status" value="1"/>
</dbReference>
<gene>
    <name evidence="1" type="ORF">UFOVP328_147</name>
</gene>
<sequence length="254" mass="29435">MSHIVKPGTYHLSVYDNEISTDIQSGVYNYLLDSEYCVNFYDQNHCNWFPRNDEWKIPRTRPAALRLPLAWDEHSLEMRAPMVYQLWKAIDQLTDHRFQIDGVPESMNYMTGISPVSGITKSDGSPGAPNSAWRVYGDGMEKEYRARSKAVHRDNPFMDDDSAYTLVYFANLEWHPQLYGETLFHSNDSDTGDFTGKYEQDQPRNFPIGDIENVVAPRPGRIMLWDSRYLHQIKPTALYAPENLLVISFRLKTL</sequence>
<name>A0A6J5LYG4_9CAUD</name>
<reference evidence="1" key="1">
    <citation type="submission" date="2020-04" db="EMBL/GenBank/DDBJ databases">
        <authorList>
            <person name="Chiriac C."/>
            <person name="Salcher M."/>
            <person name="Ghai R."/>
            <person name="Kavagutti S V."/>
        </authorList>
    </citation>
    <scope>NUCLEOTIDE SEQUENCE</scope>
</reference>
<proteinExistence type="predicted"/>
<dbReference type="EMBL" id="LR796341">
    <property type="protein sequence ID" value="CAB4137946.1"/>
    <property type="molecule type" value="Genomic_DNA"/>
</dbReference>
<accession>A0A6J5LYG4</accession>